<feature type="compositionally biased region" description="Low complexity" evidence="1">
    <location>
        <begin position="76"/>
        <end position="86"/>
    </location>
</feature>
<feature type="compositionally biased region" description="Basic and acidic residues" evidence="1">
    <location>
        <begin position="153"/>
        <end position="170"/>
    </location>
</feature>
<feature type="region of interest" description="Disordered" evidence="1">
    <location>
        <begin position="31"/>
        <end position="206"/>
    </location>
</feature>
<gene>
    <name evidence="2" type="ORF">OH76DRAFT_1482198</name>
</gene>
<protein>
    <submittedName>
        <fullName evidence="2">Uncharacterized protein</fullName>
    </submittedName>
</protein>
<evidence type="ECO:0000313" key="2">
    <source>
        <dbReference type="EMBL" id="RDX50416.1"/>
    </source>
</evidence>
<feature type="compositionally biased region" description="Low complexity" evidence="1">
    <location>
        <begin position="183"/>
        <end position="197"/>
    </location>
</feature>
<name>A0A371DD24_9APHY</name>
<dbReference type="EMBL" id="KZ857399">
    <property type="protein sequence ID" value="RDX50416.1"/>
    <property type="molecule type" value="Genomic_DNA"/>
</dbReference>
<proteinExistence type="predicted"/>
<keyword evidence="3" id="KW-1185">Reference proteome</keyword>
<accession>A0A371DD24</accession>
<reference evidence="2 3" key="1">
    <citation type="journal article" date="2018" name="Biotechnol. Biofuels">
        <title>Integrative visual omics of the white-rot fungus Polyporus brumalis exposes the biotechnological potential of its oxidative enzymes for delignifying raw plant biomass.</title>
        <authorList>
            <person name="Miyauchi S."/>
            <person name="Rancon A."/>
            <person name="Drula E."/>
            <person name="Hage H."/>
            <person name="Chaduli D."/>
            <person name="Favel A."/>
            <person name="Grisel S."/>
            <person name="Henrissat B."/>
            <person name="Herpoel-Gimbert I."/>
            <person name="Ruiz-Duenas F.J."/>
            <person name="Chevret D."/>
            <person name="Hainaut M."/>
            <person name="Lin J."/>
            <person name="Wang M."/>
            <person name="Pangilinan J."/>
            <person name="Lipzen A."/>
            <person name="Lesage-Meessen L."/>
            <person name="Navarro D."/>
            <person name="Riley R."/>
            <person name="Grigoriev I.V."/>
            <person name="Zhou S."/>
            <person name="Raouche S."/>
            <person name="Rosso M.N."/>
        </authorList>
    </citation>
    <scope>NUCLEOTIDE SEQUENCE [LARGE SCALE GENOMIC DNA]</scope>
    <source>
        <strain evidence="2 3">BRFM 1820</strain>
    </source>
</reference>
<dbReference type="AlphaFoldDB" id="A0A371DD24"/>
<dbReference type="OrthoDB" id="2565072at2759"/>
<dbReference type="Proteomes" id="UP000256964">
    <property type="component" value="Unassembled WGS sequence"/>
</dbReference>
<feature type="compositionally biased region" description="Acidic residues" evidence="1">
    <location>
        <begin position="118"/>
        <end position="130"/>
    </location>
</feature>
<evidence type="ECO:0000256" key="1">
    <source>
        <dbReference type="SAM" id="MobiDB-lite"/>
    </source>
</evidence>
<sequence>MNTPVDFRAHDDHLKELLGQRAARADLHGRYPSLSEFSDSPSVYSHAHFSPRPPDRPTLDGSTHSFRFPQSPKVYSPSISDSPRSPISDRERLAIPNASSLDLDDDPRSSADLNSLRDDDDSPTEDEDELPTVSIGPKMRFHSPAPWEEDEADAKSVVDEPPRRSREKAYTAKKGWPLSKQTSSEPRPSNESSRSGSAKGKQSFDAASNLSANGALADVFVQEEVKVP</sequence>
<evidence type="ECO:0000313" key="3">
    <source>
        <dbReference type="Proteomes" id="UP000256964"/>
    </source>
</evidence>
<organism evidence="2 3">
    <name type="scientific">Lentinus brumalis</name>
    <dbReference type="NCBI Taxonomy" id="2498619"/>
    <lineage>
        <taxon>Eukaryota</taxon>
        <taxon>Fungi</taxon>
        <taxon>Dikarya</taxon>
        <taxon>Basidiomycota</taxon>
        <taxon>Agaricomycotina</taxon>
        <taxon>Agaricomycetes</taxon>
        <taxon>Polyporales</taxon>
        <taxon>Polyporaceae</taxon>
        <taxon>Lentinus</taxon>
    </lineage>
</organism>